<dbReference type="CDD" id="cd11599">
    <property type="entry name" value="HDAC_classII_2"/>
    <property type="match status" value="1"/>
</dbReference>
<dbReference type="PANTHER" id="PTHR10625">
    <property type="entry name" value="HISTONE DEACETYLASE HDAC1-RELATED"/>
    <property type="match status" value="1"/>
</dbReference>
<dbReference type="PANTHER" id="PTHR10625:SF10">
    <property type="entry name" value="HISTONE DEACETYLASE HDAC1"/>
    <property type="match status" value="1"/>
</dbReference>
<accession>A0A255YV24</accession>
<organism evidence="3 4">
    <name type="scientific">Niveispirillum lacus</name>
    <dbReference type="NCBI Taxonomy" id="1981099"/>
    <lineage>
        <taxon>Bacteria</taxon>
        <taxon>Pseudomonadati</taxon>
        <taxon>Pseudomonadota</taxon>
        <taxon>Alphaproteobacteria</taxon>
        <taxon>Rhodospirillales</taxon>
        <taxon>Azospirillaceae</taxon>
        <taxon>Niveispirillum</taxon>
    </lineage>
</organism>
<dbReference type="RefSeq" id="WP_094457322.1">
    <property type="nucleotide sequence ID" value="NZ_NOXU01000031.1"/>
</dbReference>
<sequence length="309" mass="33044">MNTLLFSHPDCLDHDTGYGHPECADRLRVVLSALEDEAFMFLDRRDAPLATREQLERVHPPGHVTALLDAVPADGHGSIDADTVLSPGTGKAALRAAGAVVAAVDAVCGGEARNAFCAVRPPGHHAEPDQAMGFCLFNNVAVGAAHARATHHVRRVAIIDFDVHHGNGTQTFCEQDADLFYGSTHQWPLYPGTGSVKEKGVYGNVVNACLPPMAGSPEFRHAIQTQLVPALDAFKPDLVMISAGFDAHMRDPVGGLDLTEDDFVWVTQKLIEVADRHAKGRIVSVLEGGYDLRALANSTAAHVKTLMVA</sequence>
<dbReference type="AlphaFoldDB" id="A0A255YV24"/>
<dbReference type="SUPFAM" id="SSF52768">
    <property type="entry name" value="Arginase/deacetylase"/>
    <property type="match status" value="1"/>
</dbReference>
<name>A0A255YV24_9PROT</name>
<dbReference type="InterPro" id="IPR037138">
    <property type="entry name" value="His_deacetylse_dom_sf"/>
</dbReference>
<dbReference type="EMBL" id="NOXU01000031">
    <property type="protein sequence ID" value="OYQ32280.1"/>
    <property type="molecule type" value="Genomic_DNA"/>
</dbReference>
<dbReference type="PRINTS" id="PR01270">
    <property type="entry name" value="HDASUPER"/>
</dbReference>
<dbReference type="Proteomes" id="UP000216998">
    <property type="component" value="Unassembled WGS sequence"/>
</dbReference>
<comment type="caution">
    <text evidence="3">The sequence shown here is derived from an EMBL/GenBank/DDBJ whole genome shotgun (WGS) entry which is preliminary data.</text>
</comment>
<dbReference type="Pfam" id="PF00850">
    <property type="entry name" value="Hist_deacetyl"/>
    <property type="match status" value="1"/>
</dbReference>
<evidence type="ECO:0000256" key="1">
    <source>
        <dbReference type="ARBA" id="ARBA00005947"/>
    </source>
</evidence>
<feature type="domain" description="Histone deacetylase" evidence="2">
    <location>
        <begin position="20"/>
        <end position="306"/>
    </location>
</feature>
<dbReference type="Gene3D" id="3.40.800.20">
    <property type="entry name" value="Histone deacetylase domain"/>
    <property type="match status" value="1"/>
</dbReference>
<dbReference type="InterPro" id="IPR023801">
    <property type="entry name" value="His_deacetylse_dom"/>
</dbReference>
<keyword evidence="4" id="KW-1185">Reference proteome</keyword>
<dbReference type="InterPro" id="IPR023696">
    <property type="entry name" value="Ureohydrolase_dom_sf"/>
</dbReference>
<evidence type="ECO:0000313" key="4">
    <source>
        <dbReference type="Proteomes" id="UP000216998"/>
    </source>
</evidence>
<comment type="similarity">
    <text evidence="1">Belongs to the histone deacetylase family.</text>
</comment>
<dbReference type="GO" id="GO:0004407">
    <property type="term" value="F:histone deacetylase activity"/>
    <property type="evidence" value="ECO:0007669"/>
    <property type="project" value="TreeGrafter"/>
</dbReference>
<dbReference type="OrthoDB" id="9808367at2"/>
<protein>
    <submittedName>
        <fullName evidence="3">Acetoin utilization protein</fullName>
    </submittedName>
</protein>
<reference evidence="3 4" key="1">
    <citation type="submission" date="2017-07" db="EMBL/GenBank/DDBJ databases">
        <title>Niveispirillum cyanobacteriorum sp. nov., isolated from cyanobacterial aggregates in a eutrophic lake.</title>
        <authorList>
            <person name="Cai H."/>
        </authorList>
    </citation>
    <scope>NUCLEOTIDE SEQUENCE [LARGE SCALE GENOMIC DNA]</scope>
    <source>
        <strain evidence="4">TH1-14</strain>
    </source>
</reference>
<gene>
    <name evidence="3" type="ORF">CHU95_15835</name>
</gene>
<dbReference type="GO" id="GO:0040029">
    <property type="term" value="P:epigenetic regulation of gene expression"/>
    <property type="evidence" value="ECO:0007669"/>
    <property type="project" value="TreeGrafter"/>
</dbReference>
<evidence type="ECO:0000259" key="2">
    <source>
        <dbReference type="Pfam" id="PF00850"/>
    </source>
</evidence>
<proteinExistence type="inferred from homology"/>
<dbReference type="InterPro" id="IPR000286">
    <property type="entry name" value="HDACs"/>
</dbReference>
<evidence type="ECO:0000313" key="3">
    <source>
        <dbReference type="EMBL" id="OYQ32280.1"/>
    </source>
</evidence>